<keyword evidence="3 5" id="KW-0479">Metal-binding</keyword>
<sequence length="123" mass="13231">MILVGTSIWIDHLRGGDEHLVQLLGDGRVLAHPHVFGELALGNLQNRNAVLGALKEPPRAPVATDEEVLQFIEANAVFGRGIGYTDAHLLAAVRLAPGAKIWTRDKRVLAVAAPFGVAYRATH</sequence>
<evidence type="ECO:0000313" key="7">
    <source>
        <dbReference type="EMBL" id="WRL44939.1"/>
    </source>
</evidence>
<comment type="cofactor">
    <cofactor evidence="5">
        <name>Mg(2+)</name>
        <dbReference type="ChEBI" id="CHEBI:18420"/>
    </cofactor>
</comment>
<comment type="similarity">
    <text evidence="5">Belongs to the PINc/VapC protein family.</text>
</comment>
<keyword evidence="8" id="KW-1185">Reference proteome</keyword>
<name>A0ABZ1AGD4_AROEV</name>
<dbReference type="RefSeq" id="WP_407278204.1">
    <property type="nucleotide sequence ID" value="NZ_CP141259.1"/>
</dbReference>
<dbReference type="EC" id="3.1.-.-" evidence="5"/>
<evidence type="ECO:0000256" key="2">
    <source>
        <dbReference type="ARBA" id="ARBA00022722"/>
    </source>
</evidence>
<keyword evidence="5" id="KW-0800">Toxin</keyword>
<dbReference type="Pfam" id="PF01850">
    <property type="entry name" value="PIN"/>
    <property type="match status" value="1"/>
</dbReference>
<feature type="domain" description="PIN" evidence="6">
    <location>
        <begin position="2"/>
        <end position="112"/>
    </location>
</feature>
<protein>
    <recommendedName>
        <fullName evidence="5">Ribonuclease VapC</fullName>
        <shortName evidence="5">RNase VapC</shortName>
        <ecNumber evidence="5">3.1.-.-</ecNumber>
    </recommendedName>
    <alternativeName>
        <fullName evidence="5">Toxin VapC</fullName>
    </alternativeName>
</protein>
<feature type="binding site" evidence="5">
    <location>
        <position position="86"/>
    </location>
    <ligand>
        <name>Mg(2+)</name>
        <dbReference type="ChEBI" id="CHEBI:18420"/>
    </ligand>
</feature>
<keyword evidence="1 5" id="KW-1277">Toxin-antitoxin system</keyword>
<dbReference type="Proteomes" id="UP001626593">
    <property type="component" value="Chromosome"/>
</dbReference>
<dbReference type="SUPFAM" id="SSF88723">
    <property type="entry name" value="PIN domain-like"/>
    <property type="match status" value="1"/>
</dbReference>
<comment type="caution">
    <text evidence="5">Lacks conserved residue(s) required for the propagation of feature annotation.</text>
</comment>
<dbReference type="HAMAP" id="MF_00265">
    <property type="entry name" value="VapC_Nob1"/>
    <property type="match status" value="1"/>
</dbReference>
<dbReference type="EMBL" id="CP141259">
    <property type="protein sequence ID" value="WRL44939.1"/>
    <property type="molecule type" value="Genomic_DNA"/>
</dbReference>
<organism evidence="7 8">
    <name type="scientific">Aromatoleum evansii</name>
    <name type="common">Azoarcus evansii</name>
    <dbReference type="NCBI Taxonomy" id="59406"/>
    <lineage>
        <taxon>Bacteria</taxon>
        <taxon>Pseudomonadati</taxon>
        <taxon>Pseudomonadota</taxon>
        <taxon>Betaproteobacteria</taxon>
        <taxon>Rhodocyclales</taxon>
        <taxon>Rhodocyclaceae</taxon>
        <taxon>Aromatoleum</taxon>
    </lineage>
</organism>
<gene>
    <name evidence="5" type="primary">vapC</name>
    <name evidence="7" type="ORF">U5817_17205</name>
</gene>
<evidence type="ECO:0000313" key="8">
    <source>
        <dbReference type="Proteomes" id="UP001626593"/>
    </source>
</evidence>
<accession>A0ABZ1AGD4</accession>
<evidence type="ECO:0000256" key="4">
    <source>
        <dbReference type="ARBA" id="ARBA00022801"/>
    </source>
</evidence>
<evidence type="ECO:0000256" key="1">
    <source>
        <dbReference type="ARBA" id="ARBA00022649"/>
    </source>
</evidence>
<dbReference type="InterPro" id="IPR022907">
    <property type="entry name" value="VapC_family"/>
</dbReference>
<evidence type="ECO:0000256" key="3">
    <source>
        <dbReference type="ARBA" id="ARBA00022723"/>
    </source>
</evidence>
<comment type="function">
    <text evidence="5">Toxic component of a toxin-antitoxin (TA) system. An RNase.</text>
</comment>
<proteinExistence type="inferred from homology"/>
<dbReference type="InterPro" id="IPR002716">
    <property type="entry name" value="PIN_dom"/>
</dbReference>
<evidence type="ECO:0000256" key="5">
    <source>
        <dbReference type="HAMAP-Rule" id="MF_00265"/>
    </source>
</evidence>
<dbReference type="CDD" id="cd09854">
    <property type="entry name" value="PIN_VapC-like"/>
    <property type="match status" value="1"/>
</dbReference>
<keyword evidence="2 5" id="KW-0540">Nuclease</keyword>
<dbReference type="Gene3D" id="3.40.50.1010">
    <property type="entry name" value="5'-nuclease"/>
    <property type="match status" value="1"/>
</dbReference>
<keyword evidence="4 5" id="KW-0378">Hydrolase</keyword>
<reference evidence="7 8" key="1">
    <citation type="submission" date="2023-12" db="EMBL/GenBank/DDBJ databases">
        <title>A. evansii MAY27, complete genome.</title>
        <authorList>
            <person name="Wang Y."/>
        </authorList>
    </citation>
    <scope>NUCLEOTIDE SEQUENCE [LARGE SCALE GENOMIC DNA]</scope>
    <source>
        <strain evidence="7 8">MAY27</strain>
    </source>
</reference>
<evidence type="ECO:0000259" key="6">
    <source>
        <dbReference type="Pfam" id="PF01850"/>
    </source>
</evidence>
<dbReference type="InterPro" id="IPR029060">
    <property type="entry name" value="PIN-like_dom_sf"/>
</dbReference>
<keyword evidence="5" id="KW-0460">Magnesium</keyword>